<dbReference type="EMBL" id="JFBM01000008">
    <property type="protein sequence ID" value="KFU81030.1"/>
    <property type="molecule type" value="Genomic_DNA"/>
</dbReference>
<dbReference type="RefSeq" id="WP_034309515.1">
    <property type="nucleotide sequence ID" value="NZ_JFBM01000008.1"/>
</dbReference>
<organism evidence="1 2">
    <name type="scientific">Amycolatopsis lurida NRRL 2430</name>
    <dbReference type="NCBI Taxonomy" id="1460371"/>
    <lineage>
        <taxon>Bacteria</taxon>
        <taxon>Bacillati</taxon>
        <taxon>Actinomycetota</taxon>
        <taxon>Actinomycetes</taxon>
        <taxon>Pseudonocardiales</taxon>
        <taxon>Pseudonocardiaceae</taxon>
        <taxon>Amycolatopsis</taxon>
    </lineage>
</organism>
<evidence type="ECO:0000313" key="1">
    <source>
        <dbReference type="EMBL" id="KFU81030.1"/>
    </source>
</evidence>
<protein>
    <submittedName>
        <fullName evidence="1">Uncharacterized protein</fullName>
    </submittedName>
</protein>
<keyword evidence="2" id="KW-1185">Reference proteome</keyword>
<dbReference type="Proteomes" id="UP000256220">
    <property type="component" value="Unassembled WGS sequence"/>
</dbReference>
<comment type="caution">
    <text evidence="1">The sequence shown here is derived from an EMBL/GenBank/DDBJ whole genome shotgun (WGS) entry which is preliminary data.</text>
</comment>
<sequence>MSTPTRPTMSSGWRNVRELTGVSLTGQPVDILTGVVETPTGLSPALLVGVCGLVVDEMFVAGMVTALEQAAEDARRGDEPLW</sequence>
<evidence type="ECO:0000313" key="2">
    <source>
        <dbReference type="Proteomes" id="UP000256220"/>
    </source>
</evidence>
<reference evidence="1 2" key="1">
    <citation type="journal article" date="2014" name="Genome Announc.">
        <title>Draft Genome Sequence of Amycolatopsis lurida NRRL 2430, Producer of the Glycopeptide Family Antibiotic Ristocetin.</title>
        <authorList>
            <person name="Kwun M.J."/>
            <person name="Hong H.J."/>
        </authorList>
    </citation>
    <scope>NUCLEOTIDE SEQUENCE [LARGE SCALE GENOMIC DNA]</scope>
    <source>
        <strain evidence="1 2">NRRL 2430</strain>
    </source>
</reference>
<name>A0A2P2FWD0_AMYLU</name>
<dbReference type="AlphaFoldDB" id="A0A2P2FWD0"/>
<accession>A0A2P2FWD0</accession>
<gene>
    <name evidence="1" type="ORF">BB31_11655</name>
</gene>
<proteinExistence type="predicted"/>